<protein>
    <recommendedName>
        <fullName evidence="3">ESX-1 secretion-associated protein</fullName>
    </recommendedName>
</protein>
<comment type="caution">
    <text evidence="1">The sequence shown here is derived from an EMBL/GenBank/DDBJ whole genome shotgun (WGS) entry which is preliminary data.</text>
</comment>
<name>A0A5R8PJJ7_9NOCA</name>
<evidence type="ECO:0000313" key="2">
    <source>
        <dbReference type="Proteomes" id="UP000308349"/>
    </source>
</evidence>
<accession>A0A5R8PJJ7</accession>
<proteinExistence type="predicted"/>
<dbReference type="GO" id="GO:0009306">
    <property type="term" value="P:protein secretion"/>
    <property type="evidence" value="ECO:0007669"/>
    <property type="project" value="InterPro"/>
</dbReference>
<sequence>MTDDLKVEPDDLDSFATILRDLSGQAGTAKKYVSSYFDIDGEQSRLFFFVKGMVDQIRQDLEANYDKLARLADASSIELVNSSQMYRTTDHNHAKQLDAQYVEVPR</sequence>
<dbReference type="OrthoDB" id="4559738at2"/>
<dbReference type="AlphaFoldDB" id="A0A5R8PJJ7"/>
<organism evidence="1 2">
    <name type="scientific">Nocardia cyriacigeorgica</name>
    <dbReference type="NCBI Taxonomy" id="135487"/>
    <lineage>
        <taxon>Bacteria</taxon>
        <taxon>Bacillati</taxon>
        <taxon>Actinomycetota</taxon>
        <taxon>Actinomycetes</taxon>
        <taxon>Mycobacteriales</taxon>
        <taxon>Nocardiaceae</taxon>
        <taxon>Nocardia</taxon>
    </lineage>
</organism>
<dbReference type="RefSeq" id="WP_138455524.1">
    <property type="nucleotide sequence ID" value="NZ_VBUU01000004.1"/>
</dbReference>
<evidence type="ECO:0000313" key="1">
    <source>
        <dbReference type="EMBL" id="TLG14923.1"/>
    </source>
</evidence>
<dbReference type="Proteomes" id="UP000308349">
    <property type="component" value="Unassembled WGS sequence"/>
</dbReference>
<reference evidence="1 2" key="1">
    <citation type="submission" date="2019-05" db="EMBL/GenBank/DDBJ databases">
        <title>Genomes sequences of two Nocardia cyriacigeorgica environmental isolates, type strains Nocardia asteroides ATCC 19247 and Nocardia cyriacigeorgica DSM 44484.</title>
        <authorList>
            <person name="Vautrin F."/>
            <person name="Bergeron E."/>
            <person name="Dubost A."/>
            <person name="Abrouk D."/>
            <person name="Rodriguez Nava V."/>
            <person name="Pujic P."/>
        </authorList>
    </citation>
    <scope>NUCLEOTIDE SEQUENCE [LARGE SCALE GENOMIC DNA]</scope>
    <source>
        <strain evidence="1 2">EML 1456</strain>
    </source>
</reference>
<dbReference type="EMBL" id="VBUU01000004">
    <property type="protein sequence ID" value="TLG14923.1"/>
    <property type="molecule type" value="Genomic_DNA"/>
</dbReference>
<dbReference type="InterPro" id="IPR022536">
    <property type="entry name" value="EspC"/>
</dbReference>
<evidence type="ECO:0008006" key="3">
    <source>
        <dbReference type="Google" id="ProtNLM"/>
    </source>
</evidence>
<gene>
    <name evidence="1" type="ORF">FEK35_07185</name>
</gene>
<dbReference type="Pfam" id="PF10824">
    <property type="entry name" value="T7SS_ESX_EspC"/>
    <property type="match status" value="1"/>
</dbReference>